<keyword evidence="12" id="KW-0732">Signal</keyword>
<evidence type="ECO:0000256" key="3">
    <source>
        <dbReference type="ARBA" id="ARBA00022448"/>
    </source>
</evidence>
<dbReference type="PRINTS" id="PR01374">
    <property type="entry name" value="TONBPROTEIN"/>
</dbReference>
<dbReference type="SUPFAM" id="SSF74653">
    <property type="entry name" value="TolA/TonB C-terminal domain"/>
    <property type="match status" value="1"/>
</dbReference>
<dbReference type="EMBL" id="PYOY01000008">
    <property type="protein sequence ID" value="PSX06221.1"/>
    <property type="molecule type" value="Genomic_DNA"/>
</dbReference>
<evidence type="ECO:0000256" key="12">
    <source>
        <dbReference type="SAM" id="SignalP"/>
    </source>
</evidence>
<keyword evidence="3 10" id="KW-0813">Transport</keyword>
<accession>A0A855S9Q5</accession>
<evidence type="ECO:0000256" key="8">
    <source>
        <dbReference type="ARBA" id="ARBA00022989"/>
    </source>
</evidence>
<dbReference type="Gene3D" id="3.30.1150.10">
    <property type="match status" value="1"/>
</dbReference>
<feature type="chain" id="PRO_5032830562" description="Protein TonB" evidence="12">
    <location>
        <begin position="24"/>
        <end position="269"/>
    </location>
</feature>
<feature type="region of interest" description="Disordered" evidence="11">
    <location>
        <begin position="87"/>
        <end position="181"/>
    </location>
</feature>
<dbReference type="GO" id="GO:0015891">
    <property type="term" value="P:siderophore transport"/>
    <property type="evidence" value="ECO:0007669"/>
    <property type="project" value="InterPro"/>
</dbReference>
<dbReference type="GO" id="GO:0031992">
    <property type="term" value="F:energy transducer activity"/>
    <property type="evidence" value="ECO:0007669"/>
    <property type="project" value="InterPro"/>
</dbReference>
<feature type="compositionally biased region" description="Basic and acidic residues" evidence="11">
    <location>
        <begin position="139"/>
        <end position="150"/>
    </location>
</feature>
<feature type="compositionally biased region" description="Polar residues" evidence="11">
    <location>
        <begin position="172"/>
        <end position="181"/>
    </location>
</feature>
<dbReference type="PROSITE" id="PS52015">
    <property type="entry name" value="TONB_CTD"/>
    <property type="match status" value="1"/>
</dbReference>
<keyword evidence="7 10" id="KW-0653">Protein transport</keyword>
<keyword evidence="6" id="KW-0812">Transmembrane</keyword>
<keyword evidence="9" id="KW-0472">Membrane</keyword>
<sequence>MNIKRYFIAGCASILFHSLIVSAMPEKKIITVPLEKSTSVAVNLVSLPNIKPEPIVEPAKAQLPAIVTPQPVAKTTPTPKTTMKKLVKKSQPEKKTVKAPVQPQKKAPKETVKKPVVKKSIQKKVEKKTATKNVTNAQRKTEKFELKPTDSSKPMSSQLALNKPAKAKKTTVGANSPQLVSKPTFATKPSAVKYPRLAKRRGIEGTVLVEVLIAKDGHQVKQKLIKSSGANVLDNAALKAIKKWRFSPHIVDGIAIAHRVQIPVRFKLD</sequence>
<protein>
    <recommendedName>
        <fullName evidence="10">Protein TonB</fullName>
    </recommendedName>
</protein>
<evidence type="ECO:0000256" key="5">
    <source>
        <dbReference type="ARBA" id="ARBA00022519"/>
    </source>
</evidence>
<dbReference type="GO" id="GO:0030288">
    <property type="term" value="C:outer membrane-bounded periplasmic space"/>
    <property type="evidence" value="ECO:0007669"/>
    <property type="project" value="InterPro"/>
</dbReference>
<comment type="caution">
    <text evidence="14">The sequence shown here is derived from an EMBL/GenBank/DDBJ whole genome shotgun (WGS) entry which is preliminary data.</text>
</comment>
<dbReference type="InterPro" id="IPR037682">
    <property type="entry name" value="TonB_C"/>
</dbReference>
<evidence type="ECO:0000313" key="14">
    <source>
        <dbReference type="EMBL" id="PSX06221.1"/>
    </source>
</evidence>
<evidence type="ECO:0000256" key="7">
    <source>
        <dbReference type="ARBA" id="ARBA00022927"/>
    </source>
</evidence>
<evidence type="ECO:0000259" key="13">
    <source>
        <dbReference type="PROSITE" id="PS52015"/>
    </source>
</evidence>
<keyword evidence="4 10" id="KW-1003">Cell membrane</keyword>
<evidence type="ECO:0000256" key="9">
    <source>
        <dbReference type="ARBA" id="ARBA00023136"/>
    </source>
</evidence>
<dbReference type="PANTHER" id="PTHR33446:SF2">
    <property type="entry name" value="PROTEIN TONB"/>
    <property type="match status" value="1"/>
</dbReference>
<dbReference type="Proteomes" id="UP000241440">
    <property type="component" value="Unassembled WGS sequence"/>
</dbReference>
<evidence type="ECO:0000256" key="4">
    <source>
        <dbReference type="ARBA" id="ARBA00022475"/>
    </source>
</evidence>
<evidence type="ECO:0000256" key="2">
    <source>
        <dbReference type="ARBA" id="ARBA00006555"/>
    </source>
</evidence>
<dbReference type="InterPro" id="IPR051045">
    <property type="entry name" value="TonB-dependent_transducer"/>
</dbReference>
<keyword evidence="10" id="KW-0735">Signal-anchor</keyword>
<dbReference type="GO" id="GO:0055085">
    <property type="term" value="P:transmembrane transport"/>
    <property type="evidence" value="ECO:0007669"/>
    <property type="project" value="InterPro"/>
</dbReference>
<feature type="domain" description="TonB C-terminal" evidence="13">
    <location>
        <begin position="179"/>
        <end position="269"/>
    </location>
</feature>
<dbReference type="PANTHER" id="PTHR33446">
    <property type="entry name" value="PROTEIN TONB-RELATED"/>
    <property type="match status" value="1"/>
</dbReference>
<evidence type="ECO:0000256" key="11">
    <source>
        <dbReference type="SAM" id="MobiDB-lite"/>
    </source>
</evidence>
<evidence type="ECO:0000256" key="1">
    <source>
        <dbReference type="ARBA" id="ARBA00004383"/>
    </source>
</evidence>
<dbReference type="InterPro" id="IPR003538">
    <property type="entry name" value="TonB"/>
</dbReference>
<evidence type="ECO:0000256" key="6">
    <source>
        <dbReference type="ARBA" id="ARBA00022692"/>
    </source>
</evidence>
<comment type="similarity">
    <text evidence="2 10">Belongs to the TonB family.</text>
</comment>
<comment type="subcellular location">
    <subcellularLocation>
        <location evidence="1 10">Cell inner membrane</location>
        <topology evidence="1 10">Single-pass membrane protein</topology>
        <orientation evidence="1 10">Periplasmic side</orientation>
    </subcellularLocation>
</comment>
<dbReference type="AlphaFoldDB" id="A0A855S9Q5"/>
<dbReference type="Pfam" id="PF03544">
    <property type="entry name" value="TonB_C"/>
    <property type="match status" value="1"/>
</dbReference>
<name>A0A855S9Q5_PHOAN</name>
<evidence type="ECO:0000313" key="15">
    <source>
        <dbReference type="Proteomes" id="UP000241440"/>
    </source>
</evidence>
<dbReference type="NCBIfam" id="TIGR01352">
    <property type="entry name" value="tonB_Cterm"/>
    <property type="match status" value="1"/>
</dbReference>
<dbReference type="RefSeq" id="WP_045083446.1">
    <property type="nucleotide sequence ID" value="NZ_JZSX01000019.1"/>
</dbReference>
<comment type="function">
    <text evidence="10">Interacts with outer membrane receptor proteins that carry out high-affinity binding and energy dependent uptake into the periplasmic space of specific substrates. It could act to transduce energy from the cytoplasmic membrane to specific energy-requiring processes in the outer membrane, resulting in the release into the periplasm of ligands bound by these outer membrane proteins.</text>
</comment>
<reference evidence="14 15" key="1">
    <citation type="submission" date="2018-01" db="EMBL/GenBank/DDBJ databases">
        <title>Whole genome sequencing of Histamine producing bacteria.</title>
        <authorList>
            <person name="Butler K."/>
        </authorList>
    </citation>
    <scope>NUCLEOTIDE SEQUENCE [LARGE SCALE GENOMIC DNA]</scope>
    <source>
        <strain evidence="14 15">A2-1</strain>
    </source>
</reference>
<evidence type="ECO:0000256" key="10">
    <source>
        <dbReference type="RuleBase" id="RU362123"/>
    </source>
</evidence>
<proteinExistence type="inferred from homology"/>
<organism evidence="14 15">
    <name type="scientific">Photobacterium angustum</name>
    <dbReference type="NCBI Taxonomy" id="661"/>
    <lineage>
        <taxon>Bacteria</taxon>
        <taxon>Pseudomonadati</taxon>
        <taxon>Pseudomonadota</taxon>
        <taxon>Gammaproteobacteria</taxon>
        <taxon>Vibrionales</taxon>
        <taxon>Vibrionaceae</taxon>
        <taxon>Photobacterium</taxon>
    </lineage>
</organism>
<keyword evidence="5 10" id="KW-0997">Cell inner membrane</keyword>
<dbReference type="InterPro" id="IPR006260">
    <property type="entry name" value="TonB/TolA_C"/>
</dbReference>
<dbReference type="GO" id="GO:0015031">
    <property type="term" value="P:protein transport"/>
    <property type="evidence" value="ECO:0007669"/>
    <property type="project" value="UniProtKB-UniRule"/>
</dbReference>
<gene>
    <name evidence="14" type="ORF">C0W41_15075</name>
</gene>
<keyword evidence="8" id="KW-1133">Transmembrane helix</keyword>
<feature type="compositionally biased region" description="Polar residues" evidence="11">
    <location>
        <begin position="151"/>
        <end position="160"/>
    </location>
</feature>
<dbReference type="GO" id="GO:0098797">
    <property type="term" value="C:plasma membrane protein complex"/>
    <property type="evidence" value="ECO:0007669"/>
    <property type="project" value="TreeGrafter"/>
</dbReference>
<dbReference type="GeneID" id="61227515"/>
<feature type="signal peptide" evidence="12">
    <location>
        <begin position="1"/>
        <end position="23"/>
    </location>
</feature>